<gene>
    <name evidence="2" type="ORF">MGAL_10B070003</name>
</gene>
<sequence length="309" mass="35196">MAEITTTTENFSEGYIWRKIYRGQALEEIWIKTKNGGDVDALITQNVYDYYTSLSNYHLFPAQNRSIHLSVKACYAVFILLSAAVDLNSPDFYEVCLGCGPGYAFTYFRRKYRTEILRLYTPEIINCAEHVTFTLNWTEFGRITLTKDTDNGTEVVIDWTDPTPLPIQGVGIMTAWGNDGIWILKHVSCIGKLWADGGLRDLMVDSGVYAGCTVDQMLLGKQFNRSVRGLTLVYEALRSLWFASFFKWCEENDGIDAIPKDVWVMLSKCQAKFSDESESYKDVLNELTILYTTHVLPLTPKIDSKDKIL</sequence>
<accession>A0A8B6GLE9</accession>
<comment type="caution">
    <text evidence="2">The sequence shown here is derived from an EMBL/GenBank/DDBJ whole genome shotgun (WGS) entry which is preliminary data.</text>
</comment>
<dbReference type="Pfam" id="PF12248">
    <property type="entry name" value="Methyltransf_FA"/>
    <property type="match status" value="1"/>
</dbReference>
<organism evidence="2 3">
    <name type="scientific">Mytilus galloprovincialis</name>
    <name type="common">Mediterranean mussel</name>
    <dbReference type="NCBI Taxonomy" id="29158"/>
    <lineage>
        <taxon>Eukaryota</taxon>
        <taxon>Metazoa</taxon>
        <taxon>Spiralia</taxon>
        <taxon>Lophotrochozoa</taxon>
        <taxon>Mollusca</taxon>
        <taxon>Bivalvia</taxon>
        <taxon>Autobranchia</taxon>
        <taxon>Pteriomorphia</taxon>
        <taxon>Mytilida</taxon>
        <taxon>Mytiloidea</taxon>
        <taxon>Mytilidae</taxon>
        <taxon>Mytilinae</taxon>
        <taxon>Mytilus</taxon>
    </lineage>
</organism>
<evidence type="ECO:0000313" key="3">
    <source>
        <dbReference type="Proteomes" id="UP000596742"/>
    </source>
</evidence>
<dbReference type="AlphaFoldDB" id="A0A8B6GLE9"/>
<reference evidence="2" key="1">
    <citation type="submission" date="2018-11" db="EMBL/GenBank/DDBJ databases">
        <authorList>
            <person name="Alioto T."/>
            <person name="Alioto T."/>
        </authorList>
    </citation>
    <scope>NUCLEOTIDE SEQUENCE</scope>
</reference>
<proteinExistence type="predicted"/>
<protein>
    <recommendedName>
        <fullName evidence="1">Farnesoic acid O-methyl transferase domain-containing protein</fullName>
    </recommendedName>
</protein>
<evidence type="ECO:0000313" key="2">
    <source>
        <dbReference type="EMBL" id="VDI66056.1"/>
    </source>
</evidence>
<feature type="domain" description="Farnesoic acid O-methyl transferase" evidence="1">
    <location>
        <begin position="60"/>
        <end position="185"/>
    </location>
</feature>
<dbReference type="EMBL" id="UYJE01008673">
    <property type="protein sequence ID" value="VDI66056.1"/>
    <property type="molecule type" value="Genomic_DNA"/>
</dbReference>
<dbReference type="Proteomes" id="UP000596742">
    <property type="component" value="Unassembled WGS sequence"/>
</dbReference>
<dbReference type="InterPro" id="IPR022041">
    <property type="entry name" value="Methyltransf_FA"/>
</dbReference>
<keyword evidence="3" id="KW-1185">Reference proteome</keyword>
<name>A0A8B6GLE9_MYTGA</name>
<dbReference type="OrthoDB" id="2142040at2759"/>
<evidence type="ECO:0000259" key="1">
    <source>
        <dbReference type="Pfam" id="PF12248"/>
    </source>
</evidence>